<evidence type="ECO:0000256" key="1">
    <source>
        <dbReference type="ARBA" id="ARBA00001947"/>
    </source>
</evidence>
<keyword evidence="9" id="KW-1185">Reference proteome</keyword>
<dbReference type="Gene3D" id="3.30.1240.10">
    <property type="match status" value="1"/>
</dbReference>
<keyword evidence="6" id="KW-0378">Hydrolase</keyword>
<accession>A0A8J5G5N5</accession>
<dbReference type="PANTHER" id="PTHR46986:SF1">
    <property type="entry name" value="ENDORIBONUCLEASE YBEY, CHLOROPLASTIC"/>
    <property type="match status" value="1"/>
</dbReference>
<keyword evidence="3" id="KW-0540">Nuclease</keyword>
<organism evidence="8 9">
    <name type="scientific">Zingiber officinale</name>
    <name type="common">Ginger</name>
    <name type="synonym">Amomum zingiber</name>
    <dbReference type="NCBI Taxonomy" id="94328"/>
    <lineage>
        <taxon>Eukaryota</taxon>
        <taxon>Viridiplantae</taxon>
        <taxon>Streptophyta</taxon>
        <taxon>Embryophyta</taxon>
        <taxon>Tracheophyta</taxon>
        <taxon>Spermatophyta</taxon>
        <taxon>Magnoliopsida</taxon>
        <taxon>Liliopsida</taxon>
        <taxon>Zingiberales</taxon>
        <taxon>Zingiberaceae</taxon>
        <taxon>Zingiber</taxon>
    </lineage>
</organism>
<keyword evidence="7" id="KW-0862">Zinc</keyword>
<proteinExistence type="inferred from homology"/>
<dbReference type="NCBIfam" id="TIGR00043">
    <property type="entry name" value="rRNA maturation RNase YbeY"/>
    <property type="match status" value="1"/>
</dbReference>
<dbReference type="Gene3D" id="3.40.50.1000">
    <property type="entry name" value="HAD superfamily/HAD-like"/>
    <property type="match status" value="1"/>
</dbReference>
<dbReference type="Pfam" id="PF02130">
    <property type="entry name" value="YbeY"/>
    <property type="match status" value="1"/>
</dbReference>
<sequence length="576" mass="63463">MASLVARALPVASGRATPRLSLVGAVALSRRPIPYPGGPLLIVSPHPTSVFLRPFSNPCDIWLGSLSRSFRSLSPLPPCSIYSVSARGFRKVRRGKLNKKKEKKPLELDVTICIEEGLPDDPQTLRIAEKLQSDVPIVLKVAFDNLKASDYKTRDTSIGDIYKYDKVELSVLLCDDNFIQKLNKEWRDVDQATDVLSMSQHIPELDLPILSLGDVVISLETATKQAKERSHTLIDEIRVLMVHGLLHLLGFDHELGLQAEAEMEKEEDFILRNLGWKGKGLIKCAHDSGIQGSCPTNSSDGHAKNMKTESQSGFCEAKLSYIFCDVDDIFFDGKSQVDTLMTKALEVALSEGVNIAVITRKTRSAVIRVSRTINLKGKACIISETSAGVFLQLKASPGNSCQGPERLETVASMAECDIWDHLYMGDKAFQYSLQHGLPLVAFCQDQCLTLFDHPLVDSQHTLHHEPKVVVIPSIERLLASSDLQKLVFLGTAEEISALRPYWTEATRGLADVVPSQTCMLEIIPSGVSKDSGVKMLLDHLGIATDEILPHFDNENKMTMMQNASASSSNMVMPDES</sequence>
<comment type="similarity">
    <text evidence="2">Belongs to the endoribonuclease YbeY family.</text>
</comment>
<dbReference type="EMBL" id="JACMSC010000011">
    <property type="protein sequence ID" value="KAG6500925.1"/>
    <property type="molecule type" value="Genomic_DNA"/>
</dbReference>
<dbReference type="SUPFAM" id="SSF55486">
    <property type="entry name" value="Metalloproteases ('zincins'), catalytic domain"/>
    <property type="match status" value="1"/>
</dbReference>
<gene>
    <name evidence="8" type="ORF">ZIOFF_040787</name>
</gene>
<dbReference type="HAMAP" id="MF_00009">
    <property type="entry name" value="Endoribonucl_YbeY"/>
    <property type="match status" value="1"/>
</dbReference>
<dbReference type="InterPro" id="IPR023091">
    <property type="entry name" value="MetalPrtase_cat_dom_sf_prd"/>
</dbReference>
<dbReference type="InterPro" id="IPR036412">
    <property type="entry name" value="HAD-like_sf"/>
</dbReference>
<evidence type="ECO:0000313" key="9">
    <source>
        <dbReference type="Proteomes" id="UP000734854"/>
    </source>
</evidence>
<evidence type="ECO:0000256" key="3">
    <source>
        <dbReference type="ARBA" id="ARBA00022722"/>
    </source>
</evidence>
<evidence type="ECO:0000256" key="5">
    <source>
        <dbReference type="ARBA" id="ARBA00022759"/>
    </source>
</evidence>
<dbReference type="InterPro" id="IPR020549">
    <property type="entry name" value="YbeY_CS"/>
</dbReference>
<protein>
    <submittedName>
        <fullName evidence="8">Uncharacterized protein</fullName>
    </submittedName>
</protein>
<evidence type="ECO:0000256" key="4">
    <source>
        <dbReference type="ARBA" id="ARBA00022723"/>
    </source>
</evidence>
<dbReference type="PROSITE" id="PS01306">
    <property type="entry name" value="UPF0054"/>
    <property type="match status" value="1"/>
</dbReference>
<dbReference type="Proteomes" id="UP000734854">
    <property type="component" value="Unassembled WGS sequence"/>
</dbReference>
<name>A0A8J5G5N5_ZINOF</name>
<keyword evidence="4" id="KW-0479">Metal-binding</keyword>
<evidence type="ECO:0000256" key="6">
    <source>
        <dbReference type="ARBA" id="ARBA00022801"/>
    </source>
</evidence>
<dbReference type="GO" id="GO:0004519">
    <property type="term" value="F:endonuclease activity"/>
    <property type="evidence" value="ECO:0007669"/>
    <property type="project" value="UniProtKB-KW"/>
</dbReference>
<dbReference type="PANTHER" id="PTHR46986">
    <property type="entry name" value="ENDORIBONUCLEASE YBEY, CHLOROPLASTIC"/>
    <property type="match status" value="1"/>
</dbReference>
<dbReference type="GO" id="GO:0006364">
    <property type="term" value="P:rRNA processing"/>
    <property type="evidence" value="ECO:0007669"/>
    <property type="project" value="InterPro"/>
</dbReference>
<evidence type="ECO:0000256" key="7">
    <source>
        <dbReference type="ARBA" id="ARBA00022833"/>
    </source>
</evidence>
<dbReference type="SUPFAM" id="SSF56784">
    <property type="entry name" value="HAD-like"/>
    <property type="match status" value="1"/>
</dbReference>
<dbReference type="InterPro" id="IPR023214">
    <property type="entry name" value="HAD_sf"/>
</dbReference>
<evidence type="ECO:0000313" key="8">
    <source>
        <dbReference type="EMBL" id="KAG6500925.1"/>
    </source>
</evidence>
<reference evidence="8 9" key="1">
    <citation type="submission" date="2020-08" db="EMBL/GenBank/DDBJ databases">
        <title>Plant Genome Project.</title>
        <authorList>
            <person name="Zhang R.-G."/>
        </authorList>
    </citation>
    <scope>NUCLEOTIDE SEQUENCE [LARGE SCALE GENOMIC DNA]</scope>
    <source>
        <tissue evidence="8">Rhizome</tissue>
    </source>
</reference>
<dbReference type="GO" id="GO:0004222">
    <property type="term" value="F:metalloendopeptidase activity"/>
    <property type="evidence" value="ECO:0007669"/>
    <property type="project" value="InterPro"/>
</dbReference>
<keyword evidence="5" id="KW-0255">Endonuclease</keyword>
<dbReference type="GO" id="GO:0046872">
    <property type="term" value="F:metal ion binding"/>
    <property type="evidence" value="ECO:0007669"/>
    <property type="project" value="UniProtKB-KW"/>
</dbReference>
<dbReference type="AlphaFoldDB" id="A0A8J5G5N5"/>
<dbReference type="Gene3D" id="3.40.390.30">
    <property type="entry name" value="Metalloproteases ('zincins'), catalytic domain"/>
    <property type="match status" value="1"/>
</dbReference>
<comment type="cofactor">
    <cofactor evidence="1">
        <name>Zn(2+)</name>
        <dbReference type="ChEBI" id="CHEBI:29105"/>
    </cofactor>
</comment>
<evidence type="ECO:0000256" key="2">
    <source>
        <dbReference type="ARBA" id="ARBA00010875"/>
    </source>
</evidence>
<dbReference type="Pfam" id="PF08282">
    <property type="entry name" value="Hydrolase_3"/>
    <property type="match status" value="1"/>
</dbReference>
<comment type="caution">
    <text evidence="8">The sequence shown here is derived from an EMBL/GenBank/DDBJ whole genome shotgun (WGS) entry which is preliminary data.</text>
</comment>
<dbReference type="InterPro" id="IPR002036">
    <property type="entry name" value="YbeY"/>
</dbReference>